<protein>
    <recommendedName>
        <fullName evidence="2">protein-tyrosine-phosphatase</fullName>
        <ecNumber evidence="2">3.1.3.48</ecNumber>
    </recommendedName>
</protein>
<organism evidence="8 9">
    <name type="scientific">Durusdinium trenchii</name>
    <dbReference type="NCBI Taxonomy" id="1381693"/>
    <lineage>
        <taxon>Eukaryota</taxon>
        <taxon>Sar</taxon>
        <taxon>Alveolata</taxon>
        <taxon>Dinophyceae</taxon>
        <taxon>Suessiales</taxon>
        <taxon>Symbiodiniaceae</taxon>
        <taxon>Durusdinium</taxon>
    </lineage>
</organism>
<sequence>MWPMLGSGCRLKASWRGWRFASSMNKALMERLRGESTALAPPDEICDGLYICGLPSLQDNLEQYQRRGVRHILNAADSSLHREAGINVELANMQLHVFEVDAVEDAHVDLLARFRAASAFVAEGRMCQGVLVHCASGISRSSTVCMAHLMISEEWHLSSAARLVCLARPFARPSPALWRQLRWLEERLLEEGALRHLPPPRTAAEERAVAWVQELDAWKQSAKKLRANSSVCC</sequence>
<evidence type="ECO:0000256" key="2">
    <source>
        <dbReference type="ARBA" id="ARBA00013064"/>
    </source>
</evidence>
<dbReference type="PROSITE" id="PS50054">
    <property type="entry name" value="TYR_PHOSPHATASE_DUAL"/>
    <property type="match status" value="1"/>
</dbReference>
<comment type="caution">
    <text evidence="8">The sequence shown here is derived from an EMBL/GenBank/DDBJ whole genome shotgun (WGS) entry which is preliminary data.</text>
</comment>
<evidence type="ECO:0000256" key="1">
    <source>
        <dbReference type="ARBA" id="ARBA00008601"/>
    </source>
</evidence>
<dbReference type="Pfam" id="PF00782">
    <property type="entry name" value="DSPc"/>
    <property type="match status" value="1"/>
</dbReference>
<feature type="domain" description="Tyrosine-protein phosphatase" evidence="5">
    <location>
        <begin position="41"/>
        <end position="190"/>
    </location>
</feature>
<dbReference type="InterPro" id="IPR029021">
    <property type="entry name" value="Prot-tyrosine_phosphatase-like"/>
</dbReference>
<dbReference type="EC" id="3.1.3.48" evidence="2"/>
<dbReference type="SMART" id="SM00195">
    <property type="entry name" value="DSPc"/>
    <property type="match status" value="1"/>
</dbReference>
<dbReference type="PROSITE" id="PS00383">
    <property type="entry name" value="TYR_PHOSPHATASE_1"/>
    <property type="match status" value="1"/>
</dbReference>
<dbReference type="PANTHER" id="PTHR10159:SF519">
    <property type="entry name" value="DUAL SPECIFICITY PROTEIN PHOSPHATASE MPK3"/>
    <property type="match status" value="1"/>
</dbReference>
<dbReference type="EMBL" id="CAXAMN010013336">
    <property type="protein sequence ID" value="CAK9040580.1"/>
    <property type="molecule type" value="Genomic_DNA"/>
</dbReference>
<keyword evidence="9" id="KW-1185">Reference proteome</keyword>
<feature type="domain" description="Tyrosine specific protein phosphatases" evidence="6">
    <location>
        <begin position="108"/>
        <end position="179"/>
    </location>
</feature>
<name>A0ABP0LQW2_9DINO</name>
<evidence type="ECO:0000313" key="9">
    <source>
        <dbReference type="Proteomes" id="UP001642484"/>
    </source>
</evidence>
<evidence type="ECO:0000259" key="5">
    <source>
        <dbReference type="PROSITE" id="PS50054"/>
    </source>
</evidence>
<gene>
    <name evidence="7" type="ORF">CCMP2556_LOCUS21582</name>
    <name evidence="8" type="ORF">CCMP2556_LOCUS21851</name>
</gene>
<dbReference type="PROSITE" id="PS50056">
    <property type="entry name" value="TYR_PHOSPHATASE_2"/>
    <property type="match status" value="1"/>
</dbReference>
<dbReference type="InterPro" id="IPR016130">
    <property type="entry name" value="Tyr_Pase_AS"/>
</dbReference>
<dbReference type="InterPro" id="IPR000340">
    <property type="entry name" value="Dual-sp_phosphatase_cat-dom"/>
</dbReference>
<keyword evidence="3" id="KW-0378">Hydrolase</keyword>
<reference evidence="8 9" key="1">
    <citation type="submission" date="2024-02" db="EMBL/GenBank/DDBJ databases">
        <authorList>
            <person name="Chen Y."/>
            <person name="Shah S."/>
            <person name="Dougan E. K."/>
            <person name="Thang M."/>
            <person name="Chan C."/>
        </authorList>
    </citation>
    <scope>NUCLEOTIDE SEQUENCE [LARGE SCALE GENOMIC DNA]</scope>
</reference>
<evidence type="ECO:0000256" key="3">
    <source>
        <dbReference type="ARBA" id="ARBA00022801"/>
    </source>
</evidence>
<dbReference type="CDD" id="cd14498">
    <property type="entry name" value="DSP"/>
    <property type="match status" value="1"/>
</dbReference>
<dbReference type="Proteomes" id="UP001642484">
    <property type="component" value="Unassembled WGS sequence"/>
</dbReference>
<proteinExistence type="inferred from homology"/>
<dbReference type="InterPro" id="IPR020422">
    <property type="entry name" value="TYR_PHOSPHATASE_DUAL_dom"/>
</dbReference>
<evidence type="ECO:0000259" key="6">
    <source>
        <dbReference type="PROSITE" id="PS50056"/>
    </source>
</evidence>
<dbReference type="Gene3D" id="3.90.190.10">
    <property type="entry name" value="Protein tyrosine phosphatase superfamily"/>
    <property type="match status" value="1"/>
</dbReference>
<accession>A0ABP0LQW2</accession>
<evidence type="ECO:0000256" key="4">
    <source>
        <dbReference type="ARBA" id="ARBA00022912"/>
    </source>
</evidence>
<dbReference type="EMBL" id="CAXAMN010013113">
    <property type="protein sequence ID" value="CAK9039940.1"/>
    <property type="molecule type" value="Genomic_DNA"/>
</dbReference>
<evidence type="ECO:0000313" key="8">
    <source>
        <dbReference type="EMBL" id="CAK9040580.1"/>
    </source>
</evidence>
<comment type="similarity">
    <text evidence="1">Belongs to the protein-tyrosine phosphatase family. Non-receptor class dual specificity subfamily.</text>
</comment>
<dbReference type="InterPro" id="IPR000387">
    <property type="entry name" value="Tyr_Pase_dom"/>
</dbReference>
<evidence type="ECO:0000313" key="7">
    <source>
        <dbReference type="EMBL" id="CAK9039940.1"/>
    </source>
</evidence>
<dbReference type="SUPFAM" id="SSF52799">
    <property type="entry name" value="(Phosphotyrosine protein) phosphatases II"/>
    <property type="match status" value="1"/>
</dbReference>
<keyword evidence="4" id="KW-0904">Protein phosphatase</keyword>
<dbReference type="PANTHER" id="PTHR10159">
    <property type="entry name" value="DUAL SPECIFICITY PROTEIN PHOSPHATASE"/>
    <property type="match status" value="1"/>
</dbReference>